<dbReference type="AlphaFoldDB" id="A0A7Y9ICU3"/>
<sequence length="306" mass="33279">MSDETEQDVARRLARGDGGLDPAGQVAAVNARTGAGLTLLGKAAHGDSGGALFVRWPDGRPGVLTRSPASLERVRQTADVLAALRADGLPVPRHDLIVELGGGVVAIVQERLPGRPAARLDAAAIDAMVEINERFAGLLAGRADVPVPELGIREECWDPRAVALLREHGPRARRMLDRIREVGVSAPLRIDGDDVLHPGLTLGNVLYEACRVTGVVDWNWGVERGDRRFALVRIYIDLYWSLVYPGAVEPSAWERLDTVVETLIEPDLLRAYWAAVTLGQLSYWSLEGRSEAVDLFLRLGESRLTP</sequence>
<gene>
    <name evidence="2" type="ORF">BKA15_005905</name>
</gene>
<dbReference type="InterPro" id="IPR011009">
    <property type="entry name" value="Kinase-like_dom_sf"/>
</dbReference>
<feature type="domain" description="Aminoglycoside phosphotransferase" evidence="1">
    <location>
        <begin position="53"/>
        <end position="219"/>
    </location>
</feature>
<dbReference type="RefSeq" id="WP_179756986.1">
    <property type="nucleotide sequence ID" value="NZ_JACCBU010000001.1"/>
</dbReference>
<dbReference type="SUPFAM" id="SSF56112">
    <property type="entry name" value="Protein kinase-like (PK-like)"/>
    <property type="match status" value="1"/>
</dbReference>
<reference evidence="2 3" key="1">
    <citation type="submission" date="2020-07" db="EMBL/GenBank/DDBJ databases">
        <title>Sequencing the genomes of 1000 actinobacteria strains.</title>
        <authorList>
            <person name="Klenk H.-P."/>
        </authorList>
    </citation>
    <scope>NUCLEOTIDE SEQUENCE [LARGE SCALE GENOMIC DNA]</scope>
    <source>
        <strain evidence="2 3">DSM 22083</strain>
    </source>
</reference>
<keyword evidence="3" id="KW-1185">Reference proteome</keyword>
<evidence type="ECO:0000313" key="3">
    <source>
        <dbReference type="Proteomes" id="UP000569914"/>
    </source>
</evidence>
<dbReference type="InterPro" id="IPR002575">
    <property type="entry name" value="Aminoglycoside_PTrfase"/>
</dbReference>
<evidence type="ECO:0000313" key="2">
    <source>
        <dbReference type="EMBL" id="NYE74576.1"/>
    </source>
</evidence>
<name>A0A7Y9ICU3_9ACTN</name>
<proteinExistence type="predicted"/>
<dbReference type="EMBL" id="JACCBU010000001">
    <property type="protein sequence ID" value="NYE74576.1"/>
    <property type="molecule type" value="Genomic_DNA"/>
</dbReference>
<protein>
    <recommendedName>
        <fullName evidence="1">Aminoglycoside phosphotransferase domain-containing protein</fullName>
    </recommendedName>
</protein>
<dbReference type="Pfam" id="PF01636">
    <property type="entry name" value="APH"/>
    <property type="match status" value="1"/>
</dbReference>
<accession>A0A7Y9ICU3</accession>
<comment type="caution">
    <text evidence="2">The sequence shown here is derived from an EMBL/GenBank/DDBJ whole genome shotgun (WGS) entry which is preliminary data.</text>
</comment>
<evidence type="ECO:0000259" key="1">
    <source>
        <dbReference type="Pfam" id="PF01636"/>
    </source>
</evidence>
<dbReference type="Gene3D" id="3.90.1200.10">
    <property type="match status" value="1"/>
</dbReference>
<dbReference type="Proteomes" id="UP000569914">
    <property type="component" value="Unassembled WGS sequence"/>
</dbReference>
<organism evidence="2 3">
    <name type="scientific">Microlunatus parietis</name>
    <dbReference type="NCBI Taxonomy" id="682979"/>
    <lineage>
        <taxon>Bacteria</taxon>
        <taxon>Bacillati</taxon>
        <taxon>Actinomycetota</taxon>
        <taxon>Actinomycetes</taxon>
        <taxon>Propionibacteriales</taxon>
        <taxon>Propionibacteriaceae</taxon>
        <taxon>Microlunatus</taxon>
    </lineage>
</organism>